<sequence length="71" mass="7678">MKKLEYSKPTLEYINGIESSNSRVVQADVVYDVNYAIGQNILLAVTVVAGFQVIVIPGVNPNLEGLNTHGC</sequence>
<reference evidence="1" key="1">
    <citation type="submission" date="2020-04" db="EMBL/GenBank/DDBJ databases">
        <title>Deep metagenomics examines the oral microbiome during advanced dental caries in children, revealing novel taxa and co-occurrences with host molecules.</title>
        <authorList>
            <person name="Baker J.L."/>
            <person name="Morton J.T."/>
            <person name="Dinis M."/>
            <person name="Alvarez R."/>
            <person name="Tran N.C."/>
            <person name="Knight R."/>
            <person name="Edlund A."/>
        </authorList>
    </citation>
    <scope>NUCLEOTIDE SEQUENCE</scope>
    <source>
        <strain evidence="1">JCVI_3_bin.11</strain>
    </source>
</reference>
<gene>
    <name evidence="1" type="ORF">HXK24_01910</name>
</gene>
<evidence type="ECO:0000313" key="1">
    <source>
        <dbReference type="EMBL" id="MBF4802567.1"/>
    </source>
</evidence>
<protein>
    <submittedName>
        <fullName evidence="1">Uncharacterized protein</fullName>
    </submittedName>
</protein>
<evidence type="ECO:0000313" key="2">
    <source>
        <dbReference type="Proteomes" id="UP000787322"/>
    </source>
</evidence>
<proteinExistence type="predicted"/>
<accession>A0A9D6ADR7</accession>
<name>A0A9D6ADR7_9ACTN</name>
<organism evidence="1 2">
    <name type="scientific">Lancefieldella parvula</name>
    <dbReference type="NCBI Taxonomy" id="1382"/>
    <lineage>
        <taxon>Bacteria</taxon>
        <taxon>Bacillati</taxon>
        <taxon>Actinomycetota</taxon>
        <taxon>Coriobacteriia</taxon>
        <taxon>Coriobacteriales</taxon>
        <taxon>Atopobiaceae</taxon>
        <taxon>Lancefieldella</taxon>
    </lineage>
</organism>
<dbReference type="AlphaFoldDB" id="A0A9D6ADR7"/>
<dbReference type="Proteomes" id="UP000787322">
    <property type="component" value="Unassembled WGS sequence"/>
</dbReference>
<dbReference type="EMBL" id="JABZGU010000023">
    <property type="protein sequence ID" value="MBF4802567.1"/>
    <property type="molecule type" value="Genomic_DNA"/>
</dbReference>
<comment type="caution">
    <text evidence="1">The sequence shown here is derived from an EMBL/GenBank/DDBJ whole genome shotgun (WGS) entry which is preliminary data.</text>
</comment>